<dbReference type="EMBL" id="JBHSLV010000007">
    <property type="protein sequence ID" value="MFC5391606.1"/>
    <property type="molecule type" value="Genomic_DNA"/>
</dbReference>
<accession>A0ABW0H573</accession>
<evidence type="ECO:0000256" key="1">
    <source>
        <dbReference type="SAM" id="Coils"/>
    </source>
</evidence>
<evidence type="ECO:0000256" key="2">
    <source>
        <dbReference type="SAM" id="Phobius"/>
    </source>
</evidence>
<proteinExistence type="predicted"/>
<keyword evidence="1" id="KW-0175">Coiled coil</keyword>
<dbReference type="RefSeq" id="WP_377006409.1">
    <property type="nucleotide sequence ID" value="NZ_JBHSLV010000007.1"/>
</dbReference>
<keyword evidence="2" id="KW-0812">Transmembrane</keyword>
<dbReference type="Proteomes" id="UP001596104">
    <property type="component" value="Unassembled WGS sequence"/>
</dbReference>
<evidence type="ECO:0000313" key="4">
    <source>
        <dbReference type="Proteomes" id="UP001596104"/>
    </source>
</evidence>
<reference evidence="4" key="1">
    <citation type="journal article" date="2019" name="Int. J. Syst. Evol. Microbiol.">
        <title>The Global Catalogue of Microorganisms (GCM) 10K type strain sequencing project: providing services to taxonomists for standard genome sequencing and annotation.</title>
        <authorList>
            <consortium name="The Broad Institute Genomics Platform"/>
            <consortium name="The Broad Institute Genome Sequencing Center for Infectious Disease"/>
            <person name="Wu L."/>
            <person name="Ma J."/>
        </authorList>
    </citation>
    <scope>NUCLEOTIDE SEQUENCE [LARGE SCALE GENOMIC DNA]</scope>
    <source>
        <strain evidence="4">CGMCC 1.16326</strain>
    </source>
</reference>
<name>A0ABW0H573_9HYPH</name>
<feature type="coiled-coil region" evidence="1">
    <location>
        <begin position="4"/>
        <end position="31"/>
    </location>
</feature>
<organism evidence="3 4">
    <name type="scientific">Bosea vestrisii</name>
    <dbReference type="NCBI Taxonomy" id="151416"/>
    <lineage>
        <taxon>Bacteria</taxon>
        <taxon>Pseudomonadati</taxon>
        <taxon>Pseudomonadota</taxon>
        <taxon>Alphaproteobacteria</taxon>
        <taxon>Hyphomicrobiales</taxon>
        <taxon>Boseaceae</taxon>
        <taxon>Bosea</taxon>
    </lineage>
</organism>
<comment type="caution">
    <text evidence="3">The sequence shown here is derived from an EMBL/GenBank/DDBJ whole genome shotgun (WGS) entry which is preliminary data.</text>
</comment>
<evidence type="ECO:0000313" key="3">
    <source>
        <dbReference type="EMBL" id="MFC5391606.1"/>
    </source>
</evidence>
<feature type="transmembrane region" description="Helical" evidence="2">
    <location>
        <begin position="76"/>
        <end position="94"/>
    </location>
</feature>
<keyword evidence="2" id="KW-0472">Membrane</keyword>
<keyword evidence="4" id="KW-1185">Reference proteome</keyword>
<protein>
    <submittedName>
        <fullName evidence="3">Uncharacterized protein</fullName>
    </submittedName>
</protein>
<gene>
    <name evidence="3" type="ORF">ACFPPC_03005</name>
</gene>
<keyword evidence="2" id="KW-1133">Transmembrane helix</keyword>
<sequence>MTPRRTALERITALEERFDAIEEKLDMLIGQGVERGQAMVEMRSDIAGLGKSVAGLKGDTLVIRRALFLARVGGQIGRFVVWLAPIAAGLFVWLGDRWELLVSFVRGSAR</sequence>